<comment type="similarity">
    <text evidence="1">Belongs to the bacterial solute-binding protein ModA family.</text>
</comment>
<dbReference type="PANTHER" id="PTHR30632:SF14">
    <property type="entry name" value="TUNGSTATE_MOLYBDATE_CHROMATE-BINDING PROTEIN MODA"/>
    <property type="match status" value="1"/>
</dbReference>
<evidence type="ECO:0000256" key="1">
    <source>
        <dbReference type="ARBA" id="ARBA00009175"/>
    </source>
</evidence>
<dbReference type="PIRSF" id="PIRSF004846">
    <property type="entry name" value="ModA"/>
    <property type="match status" value="1"/>
</dbReference>
<sequence>MKRLFILLLLGISLVNAGTISIAVAANVSYAIEDLKKEFNKTNPETKVRVTLGSSGKLTAQIKHGAPYQIFMSANMKYPQALYQEKIAITEPVVYALGSLAILSNKKRDLSDGIYILQSKEVSKVAIANPKTAPYGIAAMQAITNAKFEDDVKSKFVYGESISQTVSYAVTAADVGIIAKSSLYSPNMSQYKENINWISIDSKLYTPIQQGIVMLKDDKEVKAFYDFILSDDAKKIFKEYGYLLP</sequence>
<dbReference type="Proteomes" id="UP000006431">
    <property type="component" value="Unassembled WGS sequence"/>
</dbReference>
<dbReference type="EC" id="3.6.3.29" evidence="6"/>
<keyword evidence="6" id="KW-0378">Hydrolase</keyword>
<feature type="signal peptide" evidence="5">
    <location>
        <begin position="1"/>
        <end position="17"/>
    </location>
</feature>
<dbReference type="InterPro" id="IPR044084">
    <property type="entry name" value="AvModA-like_subst-bd"/>
</dbReference>
<keyword evidence="7" id="KW-1185">Reference proteome</keyword>
<evidence type="ECO:0000256" key="3">
    <source>
        <dbReference type="ARBA" id="ARBA00022729"/>
    </source>
</evidence>
<dbReference type="STRING" id="929558.SMGD1_1661"/>
<keyword evidence="4" id="KW-0500">Molybdenum</keyword>
<dbReference type="GO" id="GO:0030973">
    <property type="term" value="F:molybdate ion binding"/>
    <property type="evidence" value="ECO:0007669"/>
    <property type="project" value="InterPro"/>
</dbReference>
<dbReference type="EMBL" id="AFRZ01000001">
    <property type="protein sequence ID" value="EHP30185.1"/>
    <property type="molecule type" value="Genomic_DNA"/>
</dbReference>
<dbReference type="InterPro" id="IPR050682">
    <property type="entry name" value="ModA/WtpA"/>
</dbReference>
<feature type="binding site" evidence="4">
    <location>
        <position position="162"/>
    </location>
    <ligand>
        <name>molybdate</name>
        <dbReference type="ChEBI" id="CHEBI:36264"/>
    </ligand>
</feature>
<name>B6BI32_SULGG</name>
<dbReference type="HOGENOM" id="CLU_065520_1_0_7"/>
<organism evidence="6 7">
    <name type="scientific">Sulfurimonas gotlandica (strain DSM 19862 / JCM 16533 / GD1)</name>
    <dbReference type="NCBI Taxonomy" id="929558"/>
    <lineage>
        <taxon>Bacteria</taxon>
        <taxon>Pseudomonadati</taxon>
        <taxon>Campylobacterota</taxon>
        <taxon>Epsilonproteobacteria</taxon>
        <taxon>Campylobacterales</taxon>
        <taxon>Sulfurimonadaceae</taxon>
        <taxon>Sulfurimonas</taxon>
    </lineage>
</organism>
<feature type="chain" id="PRO_5002842999" evidence="5">
    <location>
        <begin position="18"/>
        <end position="245"/>
    </location>
</feature>
<dbReference type="InterPro" id="IPR005950">
    <property type="entry name" value="ModA"/>
</dbReference>
<dbReference type="GO" id="GO:0046872">
    <property type="term" value="F:metal ion binding"/>
    <property type="evidence" value="ECO:0007669"/>
    <property type="project" value="UniProtKB-KW"/>
</dbReference>
<evidence type="ECO:0000256" key="4">
    <source>
        <dbReference type="PIRSR" id="PIRSR004846-1"/>
    </source>
</evidence>
<evidence type="ECO:0000256" key="2">
    <source>
        <dbReference type="ARBA" id="ARBA00022723"/>
    </source>
</evidence>
<dbReference type="Gene3D" id="3.40.190.10">
    <property type="entry name" value="Periplasmic binding protein-like II"/>
    <property type="match status" value="2"/>
</dbReference>
<dbReference type="SUPFAM" id="SSF53850">
    <property type="entry name" value="Periplasmic binding protein-like II"/>
    <property type="match status" value="1"/>
</dbReference>
<dbReference type="PATRIC" id="fig|929558.5.peg.1652"/>
<dbReference type="AlphaFoldDB" id="B6BI32"/>
<dbReference type="eggNOG" id="COG0725">
    <property type="taxonomic scope" value="Bacteria"/>
</dbReference>
<dbReference type="PANTHER" id="PTHR30632">
    <property type="entry name" value="MOLYBDATE-BINDING PERIPLASMIC PROTEIN"/>
    <property type="match status" value="1"/>
</dbReference>
<dbReference type="NCBIfam" id="TIGR01256">
    <property type="entry name" value="modA"/>
    <property type="match status" value="1"/>
</dbReference>
<dbReference type="GO" id="GO:0016787">
    <property type="term" value="F:hydrolase activity"/>
    <property type="evidence" value="ECO:0007669"/>
    <property type="project" value="UniProtKB-KW"/>
</dbReference>
<dbReference type="Pfam" id="PF13531">
    <property type="entry name" value="SBP_bac_11"/>
    <property type="match status" value="1"/>
</dbReference>
<feature type="binding site" evidence="4">
    <location>
        <position position="55"/>
    </location>
    <ligand>
        <name>molybdate</name>
        <dbReference type="ChEBI" id="CHEBI:36264"/>
    </ligand>
</feature>
<comment type="caution">
    <text evidence="6">The sequence shown here is derived from an EMBL/GenBank/DDBJ whole genome shotgun (WGS) entry which is preliminary data.</text>
</comment>
<accession>H1FUZ1</accession>
<dbReference type="CDD" id="cd13539">
    <property type="entry name" value="PBP2_AvModA"/>
    <property type="match status" value="1"/>
</dbReference>
<evidence type="ECO:0000256" key="5">
    <source>
        <dbReference type="SAM" id="SignalP"/>
    </source>
</evidence>
<gene>
    <name evidence="6" type="primary">modA2</name>
    <name evidence="6" type="ORF">SMGD1_1661</name>
</gene>
<dbReference type="OrthoDB" id="9785015at2"/>
<keyword evidence="3 5" id="KW-0732">Signal</keyword>
<proteinExistence type="inferred from homology"/>
<evidence type="ECO:0000313" key="6">
    <source>
        <dbReference type="EMBL" id="EHP30185.1"/>
    </source>
</evidence>
<evidence type="ECO:0000313" key="7">
    <source>
        <dbReference type="Proteomes" id="UP000006431"/>
    </source>
</evidence>
<protein>
    <submittedName>
        <fullName evidence="6">Molybdenum ABC transporter, periplasmic molybdate-binding protein</fullName>
        <ecNumber evidence="6">3.6.3.29</ecNumber>
    </submittedName>
</protein>
<keyword evidence="2 4" id="KW-0479">Metal-binding</keyword>
<dbReference type="RefSeq" id="WP_008336358.1">
    <property type="nucleotide sequence ID" value="NZ_AFRZ01000001.1"/>
</dbReference>
<accession>B6BI32</accession>
<reference evidence="6 7" key="1">
    <citation type="journal article" date="2012" name="Proc. Natl. Acad. Sci. U.S.A.">
        <title>Genome and physiology of a model Epsilonproteobacterium responsible for sulfide detoxification in marine oxygen depletion zones.</title>
        <authorList>
            <person name="Grote J."/>
            <person name="Schott T."/>
            <person name="Bruckner C.G."/>
            <person name="Glockner F.O."/>
            <person name="Jost G."/>
            <person name="Teeling H."/>
            <person name="Labrenz M."/>
            <person name="Jurgens K."/>
        </authorList>
    </citation>
    <scope>NUCLEOTIDE SEQUENCE [LARGE SCALE GENOMIC DNA]</scope>
    <source>
        <strain evidence="6 7">GD1</strain>
    </source>
</reference>
<dbReference type="GO" id="GO:0015689">
    <property type="term" value="P:molybdate ion transport"/>
    <property type="evidence" value="ECO:0007669"/>
    <property type="project" value="InterPro"/>
</dbReference>